<dbReference type="GO" id="GO:0005829">
    <property type="term" value="C:cytosol"/>
    <property type="evidence" value="ECO:0007669"/>
    <property type="project" value="TreeGrafter"/>
</dbReference>
<dbReference type="GO" id="GO:0006457">
    <property type="term" value="P:protein folding"/>
    <property type="evidence" value="ECO:0007669"/>
    <property type="project" value="InterPro"/>
</dbReference>
<dbReference type="Gene3D" id="3.90.20.20">
    <property type="match status" value="1"/>
</dbReference>
<dbReference type="PRINTS" id="PR00773">
    <property type="entry name" value="GRPEPROTEIN"/>
</dbReference>
<comment type="caution">
    <text evidence="14">The sequence shown here is derived from an EMBL/GenBank/DDBJ whole genome shotgun (WGS) entry which is preliminary data.</text>
</comment>
<proteinExistence type="inferred from homology"/>
<evidence type="ECO:0000313" key="15">
    <source>
        <dbReference type="Proteomes" id="UP000005837"/>
    </source>
</evidence>
<keyword evidence="5 10" id="KW-0346">Stress response</keyword>
<evidence type="ECO:0000256" key="7">
    <source>
        <dbReference type="ARBA" id="ARBA00053401"/>
    </source>
</evidence>
<evidence type="ECO:0000256" key="8">
    <source>
        <dbReference type="ARBA" id="ARBA00072274"/>
    </source>
</evidence>
<comment type="function">
    <text evidence="7 10 11">Participates actively in the response to hyperosmotic and heat shock by preventing the aggregation of stress-denatured proteins, in association with DnaK and GrpE. It is the nucleotide exchange factor for DnaK and may function as a thermosensor. Unfolded proteins bind initially to DnaJ; upon interaction with the DnaJ-bound protein, DnaK hydrolyzes its bound ATP, resulting in the formation of a stable complex. GrpE releases ADP from DnaK; ATP binding to DnaK triggers the release of the substrate protein, thus completing the reaction cycle. Several rounds of ATP-dependent interactions between DnaJ, DnaK and GrpE are required for fully efficient folding.</text>
</comment>
<dbReference type="Proteomes" id="UP000005837">
    <property type="component" value="Unassembled WGS sequence"/>
</dbReference>
<dbReference type="CDD" id="cd00446">
    <property type="entry name" value="GrpE"/>
    <property type="match status" value="1"/>
</dbReference>
<dbReference type="SUPFAM" id="SSF51064">
    <property type="entry name" value="Head domain of nucleotide exchange factor GrpE"/>
    <property type="match status" value="1"/>
</dbReference>
<dbReference type="PANTHER" id="PTHR21237">
    <property type="entry name" value="GRPE PROTEIN"/>
    <property type="match status" value="1"/>
</dbReference>
<gene>
    <name evidence="10 14" type="primary">grpE</name>
    <name evidence="14" type="ORF">EIKCOROL_00045</name>
</gene>
<dbReference type="eggNOG" id="COG0576">
    <property type="taxonomic scope" value="Bacteria"/>
</dbReference>
<dbReference type="AlphaFoldDB" id="C0DRS8"/>
<keyword evidence="4 10" id="KW-0963">Cytoplasm</keyword>
<accession>C0DRS8</accession>
<evidence type="ECO:0000256" key="1">
    <source>
        <dbReference type="ARBA" id="ARBA00004496"/>
    </source>
</evidence>
<name>C0DRS8_EIKCO</name>
<evidence type="ECO:0000256" key="4">
    <source>
        <dbReference type="ARBA" id="ARBA00022490"/>
    </source>
</evidence>
<evidence type="ECO:0000256" key="3">
    <source>
        <dbReference type="ARBA" id="ARBA00011738"/>
    </source>
</evidence>
<comment type="subcellular location">
    <subcellularLocation>
        <location evidence="1 10">Cytoplasm</location>
    </subcellularLocation>
</comment>
<dbReference type="FunFam" id="2.30.22.10:FF:000001">
    <property type="entry name" value="Protein GrpE"/>
    <property type="match status" value="1"/>
</dbReference>
<evidence type="ECO:0000256" key="13">
    <source>
        <dbReference type="SAM" id="MobiDB-lite"/>
    </source>
</evidence>
<feature type="region of interest" description="Disordered" evidence="13">
    <location>
        <begin position="1"/>
        <end position="55"/>
    </location>
</feature>
<dbReference type="PANTHER" id="PTHR21237:SF23">
    <property type="entry name" value="GRPE PROTEIN HOMOLOG, MITOCHONDRIAL"/>
    <property type="match status" value="1"/>
</dbReference>
<dbReference type="NCBIfam" id="NF010738">
    <property type="entry name" value="PRK14140.1"/>
    <property type="match status" value="1"/>
</dbReference>
<keyword evidence="6 10" id="KW-0143">Chaperone</keyword>
<organism evidence="14 15">
    <name type="scientific">Eikenella corrodens ATCC 23834</name>
    <dbReference type="NCBI Taxonomy" id="546274"/>
    <lineage>
        <taxon>Bacteria</taxon>
        <taxon>Pseudomonadati</taxon>
        <taxon>Pseudomonadota</taxon>
        <taxon>Betaproteobacteria</taxon>
        <taxon>Neisseriales</taxon>
        <taxon>Neisseriaceae</taxon>
        <taxon>Eikenella</taxon>
    </lineage>
</organism>
<evidence type="ECO:0000256" key="9">
    <source>
        <dbReference type="ARBA" id="ARBA00076414"/>
    </source>
</evidence>
<dbReference type="GO" id="GO:0042803">
    <property type="term" value="F:protein homodimerization activity"/>
    <property type="evidence" value="ECO:0007669"/>
    <property type="project" value="InterPro"/>
</dbReference>
<dbReference type="InterPro" id="IPR009012">
    <property type="entry name" value="GrpE_head"/>
</dbReference>
<evidence type="ECO:0000256" key="6">
    <source>
        <dbReference type="ARBA" id="ARBA00023186"/>
    </source>
</evidence>
<feature type="compositionally biased region" description="Low complexity" evidence="13">
    <location>
        <begin position="25"/>
        <end position="55"/>
    </location>
</feature>
<comment type="subunit">
    <text evidence="3 10">Homodimer.</text>
</comment>
<dbReference type="HAMAP" id="MF_01151">
    <property type="entry name" value="GrpE"/>
    <property type="match status" value="1"/>
</dbReference>
<dbReference type="GO" id="GO:0051082">
    <property type="term" value="F:unfolded protein binding"/>
    <property type="evidence" value="ECO:0007669"/>
    <property type="project" value="TreeGrafter"/>
</dbReference>
<dbReference type="InterPro" id="IPR013805">
    <property type="entry name" value="GrpE_CC"/>
</dbReference>
<evidence type="ECO:0000256" key="11">
    <source>
        <dbReference type="RuleBase" id="RU000639"/>
    </source>
</evidence>
<comment type="similarity">
    <text evidence="2 10 12">Belongs to the GrpE family.</text>
</comment>
<evidence type="ECO:0000313" key="14">
    <source>
        <dbReference type="EMBL" id="EEG25226.1"/>
    </source>
</evidence>
<dbReference type="Gene3D" id="2.30.22.10">
    <property type="entry name" value="Head domain of nucleotide exchange factor GrpE"/>
    <property type="match status" value="1"/>
</dbReference>
<dbReference type="HOGENOM" id="CLU_057217_6_1_4"/>
<protein>
    <recommendedName>
        <fullName evidence="8 10">Protein GrpE</fullName>
    </recommendedName>
    <alternativeName>
        <fullName evidence="9 10">HSP-70 cofactor</fullName>
    </alternativeName>
</protein>
<dbReference type="PROSITE" id="PS01071">
    <property type="entry name" value="GRPE"/>
    <property type="match status" value="1"/>
</dbReference>
<dbReference type="Pfam" id="PF01025">
    <property type="entry name" value="GrpE"/>
    <property type="match status" value="1"/>
</dbReference>
<evidence type="ECO:0000256" key="5">
    <source>
        <dbReference type="ARBA" id="ARBA00023016"/>
    </source>
</evidence>
<dbReference type="EMBL" id="ACEA01000002">
    <property type="protein sequence ID" value="EEG25226.1"/>
    <property type="molecule type" value="Genomic_DNA"/>
</dbReference>
<evidence type="ECO:0000256" key="2">
    <source>
        <dbReference type="ARBA" id="ARBA00009054"/>
    </source>
</evidence>
<sequence length="204" mass="23053">MAGQKLSFKGIFMSHHQHHQHQNPETELPQQEAQAEAVEPQTNAEAAAEPTPEQLAQRVAELEAELADINKYHQAELQNLGRRHQEEIQAAHKFAAKKFAEELLKVKDYLEMALLDQSGNFDALKMGVEMTLTELKRAFEQAQIKEILPQPGDKLDPHRHQAFQTVESEQEPNTIVNVMQKGYTLHDRVLRPATVSVAKAPEAK</sequence>
<reference evidence="14 15" key="1">
    <citation type="submission" date="2009-01" db="EMBL/GenBank/DDBJ databases">
        <authorList>
            <person name="Fulton L."/>
            <person name="Clifton S."/>
            <person name="Chinwalla A.T."/>
            <person name="Mitreva M."/>
            <person name="Sodergren E."/>
            <person name="Weinstock G."/>
            <person name="Clifton S."/>
            <person name="Dooling D.J."/>
            <person name="Fulton B."/>
            <person name="Minx P."/>
            <person name="Pepin K.H."/>
            <person name="Johnson M."/>
            <person name="Bhonagiri V."/>
            <person name="Nash W.E."/>
            <person name="Mardis E.R."/>
            <person name="Wilson R.K."/>
        </authorList>
    </citation>
    <scope>NUCLEOTIDE SEQUENCE [LARGE SCALE GENOMIC DNA]</scope>
    <source>
        <strain evidence="14 15">ATCC 23834</strain>
    </source>
</reference>
<evidence type="ECO:0000256" key="12">
    <source>
        <dbReference type="RuleBase" id="RU004478"/>
    </source>
</evidence>
<evidence type="ECO:0000256" key="10">
    <source>
        <dbReference type="HAMAP-Rule" id="MF_01151"/>
    </source>
</evidence>
<dbReference type="GO" id="GO:0051087">
    <property type="term" value="F:protein-folding chaperone binding"/>
    <property type="evidence" value="ECO:0007669"/>
    <property type="project" value="InterPro"/>
</dbReference>
<dbReference type="SUPFAM" id="SSF58014">
    <property type="entry name" value="Coiled-coil domain of nucleotide exchange factor GrpE"/>
    <property type="match status" value="1"/>
</dbReference>
<dbReference type="GO" id="GO:0000774">
    <property type="term" value="F:adenyl-nucleotide exchange factor activity"/>
    <property type="evidence" value="ECO:0007669"/>
    <property type="project" value="InterPro"/>
</dbReference>
<dbReference type="InterPro" id="IPR000740">
    <property type="entry name" value="GrpE"/>
</dbReference>
<dbReference type="NCBIfam" id="NF010737">
    <property type="entry name" value="PRK14139.1"/>
    <property type="match status" value="1"/>
</dbReference>